<name>A0ABD3JHW3_EUCGL</name>
<proteinExistence type="predicted"/>
<evidence type="ECO:0000313" key="1">
    <source>
        <dbReference type="EMBL" id="KAL3725648.1"/>
    </source>
</evidence>
<evidence type="ECO:0000313" key="2">
    <source>
        <dbReference type="Proteomes" id="UP001634007"/>
    </source>
</evidence>
<dbReference type="EMBL" id="JBJKBG010000008">
    <property type="protein sequence ID" value="KAL3725648.1"/>
    <property type="molecule type" value="Genomic_DNA"/>
</dbReference>
<accession>A0ABD3JHW3</accession>
<protein>
    <submittedName>
        <fullName evidence="1">Uncharacterized protein</fullName>
    </submittedName>
</protein>
<sequence>EYDRMMKQALDEKYYNAEDVHPDFGCDGDAEGGEIEKPYFKKEDELLGLQIDWENQNPRDS</sequence>
<comment type="caution">
    <text evidence="1">The sequence shown here is derived from an EMBL/GenBank/DDBJ whole genome shotgun (WGS) entry which is preliminary data.</text>
</comment>
<dbReference type="Proteomes" id="UP001634007">
    <property type="component" value="Unassembled WGS sequence"/>
</dbReference>
<gene>
    <name evidence="1" type="ORF">ACJRO7_030648</name>
</gene>
<keyword evidence="2" id="KW-1185">Reference proteome</keyword>
<dbReference type="AlphaFoldDB" id="A0ABD3JHW3"/>
<organism evidence="1 2">
    <name type="scientific">Eucalyptus globulus</name>
    <name type="common">Tasmanian blue gum</name>
    <dbReference type="NCBI Taxonomy" id="34317"/>
    <lineage>
        <taxon>Eukaryota</taxon>
        <taxon>Viridiplantae</taxon>
        <taxon>Streptophyta</taxon>
        <taxon>Embryophyta</taxon>
        <taxon>Tracheophyta</taxon>
        <taxon>Spermatophyta</taxon>
        <taxon>Magnoliopsida</taxon>
        <taxon>eudicotyledons</taxon>
        <taxon>Gunneridae</taxon>
        <taxon>Pentapetalae</taxon>
        <taxon>rosids</taxon>
        <taxon>malvids</taxon>
        <taxon>Myrtales</taxon>
        <taxon>Myrtaceae</taxon>
        <taxon>Myrtoideae</taxon>
        <taxon>Eucalypteae</taxon>
        <taxon>Eucalyptus</taxon>
    </lineage>
</organism>
<reference evidence="1 2" key="1">
    <citation type="submission" date="2024-11" db="EMBL/GenBank/DDBJ databases">
        <title>Chromosome-level genome assembly of Eucalyptus globulus Labill. provides insights into its genome evolution.</title>
        <authorList>
            <person name="Li X."/>
        </authorList>
    </citation>
    <scope>NUCLEOTIDE SEQUENCE [LARGE SCALE GENOMIC DNA]</scope>
    <source>
        <strain evidence="1">CL2024</strain>
        <tissue evidence="1">Fresh tender leaves</tissue>
    </source>
</reference>
<feature type="non-terminal residue" evidence="1">
    <location>
        <position position="1"/>
    </location>
</feature>